<dbReference type="SUPFAM" id="SSF142877">
    <property type="entry name" value="EndoU-like"/>
    <property type="match status" value="1"/>
</dbReference>
<dbReference type="PANTHER" id="PTHR12439">
    <property type="entry name" value="PLACENTAL PROTEIN 11-RELATED"/>
    <property type="match status" value="1"/>
</dbReference>
<keyword evidence="12" id="KW-0812">Transmembrane</keyword>
<evidence type="ECO:0000256" key="6">
    <source>
        <dbReference type="ARBA" id="ARBA00022759"/>
    </source>
</evidence>
<evidence type="ECO:0000256" key="4">
    <source>
        <dbReference type="ARBA" id="ARBA00022722"/>
    </source>
</evidence>
<evidence type="ECO:0000256" key="1">
    <source>
        <dbReference type="ARBA" id="ARBA00001936"/>
    </source>
</evidence>
<dbReference type="PANTHER" id="PTHR12439:SF11">
    <property type="entry name" value="URIDYLATE-SPECIFIC ENDORIBONUCLEASE"/>
    <property type="match status" value="1"/>
</dbReference>
<keyword evidence="12" id="KW-0472">Membrane</keyword>
<reference evidence="14" key="2">
    <citation type="journal article" date="2023" name="Infect Dis Poverty">
        <title>Chromosome-scale genome of the human blood fluke Schistosoma mekongi and its implications for public health.</title>
        <authorList>
            <person name="Zhou M."/>
            <person name="Xu L."/>
            <person name="Xu D."/>
            <person name="Chen W."/>
            <person name="Khan J."/>
            <person name="Hu Y."/>
            <person name="Huang H."/>
            <person name="Wei H."/>
            <person name="Zhang Y."/>
            <person name="Chusongsang P."/>
            <person name="Tanasarnprasert K."/>
            <person name="Hu X."/>
            <person name="Limpanont Y."/>
            <person name="Lv Z."/>
        </authorList>
    </citation>
    <scope>NUCLEOTIDE SEQUENCE</scope>
    <source>
        <strain evidence="14">LV_2022a</strain>
    </source>
</reference>
<dbReference type="InterPro" id="IPR018998">
    <property type="entry name" value="EndoU_C"/>
</dbReference>
<evidence type="ECO:0000313" key="15">
    <source>
        <dbReference type="Proteomes" id="UP001292079"/>
    </source>
</evidence>
<accession>A0AAE2D829</accession>
<evidence type="ECO:0000256" key="7">
    <source>
        <dbReference type="ARBA" id="ARBA00022801"/>
    </source>
</evidence>
<dbReference type="GO" id="GO:0003723">
    <property type="term" value="F:RNA binding"/>
    <property type="evidence" value="ECO:0007669"/>
    <property type="project" value="UniProtKB-UniRule"/>
</dbReference>
<keyword evidence="15" id="KW-1185">Reference proteome</keyword>
<dbReference type="Proteomes" id="UP001292079">
    <property type="component" value="Unassembled WGS sequence"/>
</dbReference>
<evidence type="ECO:0000256" key="2">
    <source>
        <dbReference type="ARBA" id="ARBA00010168"/>
    </source>
</evidence>
<evidence type="ECO:0000256" key="12">
    <source>
        <dbReference type="SAM" id="Phobius"/>
    </source>
</evidence>
<comment type="cofactor">
    <cofactor evidence="1 11">
        <name>Mn(2+)</name>
        <dbReference type="ChEBI" id="CHEBI:29035"/>
    </cofactor>
</comment>
<feature type="domain" description="EndoU" evidence="13">
    <location>
        <begin position="36"/>
        <end position="300"/>
    </location>
</feature>
<evidence type="ECO:0000313" key="14">
    <source>
        <dbReference type="EMBL" id="KAK4473545.1"/>
    </source>
</evidence>
<sequence length="321" mass="37513">ERTLYRMQITRISVSRVFSIYVYLKVIQFVICRTNEDNILSEFYTQLFNADNNALWEGIDYKLNLQANLDKIKVSSDISPKPLFEFVNEDIFEKRPTFKKFISLLDNYNPKVGITEKITQYEQTEEDEFINELLKTTIMKMTHKFLVEKQKLSGDINDFGKYLKELWFTQYQRKSPNDSSAFEHVFVGEHKKSTVLGLHNWIQFYLKEKKNKINYFGWKEKSCNDKLLSVTFTDENKYRKETGTIFVGSSPEFDMAVYTVAFALHPKSSFKVLIAGCEMKITCYELKSSKMSTCYMGLPGNNIKKGKFPLSSQDNSTSLFI</sequence>
<keyword evidence="12" id="KW-1133">Transmembrane helix</keyword>
<comment type="similarity">
    <text evidence="2 11">Belongs to the ENDOU family.</text>
</comment>
<evidence type="ECO:0000256" key="11">
    <source>
        <dbReference type="RuleBase" id="RU367085"/>
    </source>
</evidence>
<dbReference type="PROSITE" id="PS51959">
    <property type="entry name" value="ENDOU"/>
    <property type="match status" value="1"/>
</dbReference>
<feature type="transmembrane region" description="Helical" evidence="12">
    <location>
        <begin position="12"/>
        <end position="31"/>
    </location>
</feature>
<feature type="non-terminal residue" evidence="14">
    <location>
        <position position="321"/>
    </location>
</feature>
<keyword evidence="8 11" id="KW-0694">RNA-binding</keyword>
<keyword evidence="4 11" id="KW-0540">Nuclease</keyword>
<dbReference type="CDD" id="cd21159">
    <property type="entry name" value="XendoU"/>
    <property type="match status" value="1"/>
</dbReference>
<evidence type="ECO:0000256" key="3">
    <source>
        <dbReference type="ARBA" id="ARBA00011245"/>
    </source>
</evidence>
<dbReference type="GO" id="GO:0016787">
    <property type="term" value="F:hydrolase activity"/>
    <property type="evidence" value="ECO:0007669"/>
    <property type="project" value="UniProtKB-KW"/>
</dbReference>
<keyword evidence="6 11" id="KW-0255">Endonuclease</keyword>
<dbReference type="InterPro" id="IPR037227">
    <property type="entry name" value="EndoU-like"/>
</dbReference>
<evidence type="ECO:0000256" key="5">
    <source>
        <dbReference type="ARBA" id="ARBA00022723"/>
    </source>
</evidence>
<keyword evidence="7 11" id="KW-0378">Hydrolase</keyword>
<proteinExistence type="inferred from homology"/>
<dbReference type="GO" id="GO:0046872">
    <property type="term" value="F:metal ion binding"/>
    <property type="evidence" value="ECO:0007669"/>
    <property type="project" value="UniProtKB-UniRule"/>
</dbReference>
<keyword evidence="10" id="KW-0456">Lyase</keyword>
<comment type="catalytic activity">
    <reaction evidence="11">
        <text>ribonucleotidyl-uridine-RNA = a 5'-end dephospho-uridine-RNA + a 3'-end 2',3'-cyclophospho-ribonucleotide-RNA</text>
        <dbReference type="Rhea" id="RHEA:67792"/>
        <dbReference type="Rhea" id="RHEA-COMP:10464"/>
        <dbReference type="Rhea" id="RHEA-COMP:17354"/>
        <dbReference type="Rhea" id="RHEA-COMP:17356"/>
        <dbReference type="ChEBI" id="CHEBI:83064"/>
        <dbReference type="ChEBI" id="CHEBI:173117"/>
        <dbReference type="ChEBI" id="CHEBI:173224"/>
    </reaction>
</comment>
<dbReference type="InterPro" id="IPR039787">
    <property type="entry name" value="ENDOU"/>
</dbReference>
<organism evidence="14 15">
    <name type="scientific">Schistosoma mekongi</name>
    <name type="common">Parasitic worm</name>
    <dbReference type="NCBI Taxonomy" id="38744"/>
    <lineage>
        <taxon>Eukaryota</taxon>
        <taxon>Metazoa</taxon>
        <taxon>Spiralia</taxon>
        <taxon>Lophotrochozoa</taxon>
        <taxon>Platyhelminthes</taxon>
        <taxon>Trematoda</taxon>
        <taxon>Digenea</taxon>
        <taxon>Strigeidida</taxon>
        <taxon>Schistosomatoidea</taxon>
        <taxon>Schistosomatidae</taxon>
        <taxon>Schistosoma</taxon>
    </lineage>
</organism>
<keyword evidence="9 11" id="KW-0464">Manganese</keyword>
<dbReference type="Pfam" id="PF09412">
    <property type="entry name" value="XendoU"/>
    <property type="match status" value="1"/>
</dbReference>
<dbReference type="GO" id="GO:0004521">
    <property type="term" value="F:RNA endonuclease activity"/>
    <property type="evidence" value="ECO:0007669"/>
    <property type="project" value="UniProtKB-UniRule"/>
</dbReference>
<dbReference type="AlphaFoldDB" id="A0AAE2D829"/>
<dbReference type="EC" id="4.6.1.-" evidence="11"/>
<dbReference type="EMBL" id="JALJAT010000002">
    <property type="protein sequence ID" value="KAK4473545.1"/>
    <property type="molecule type" value="Genomic_DNA"/>
</dbReference>
<name>A0AAE2D829_SCHME</name>
<comment type="caution">
    <text evidence="14">The sequence shown here is derived from an EMBL/GenBank/DDBJ whole genome shotgun (WGS) entry which is preliminary data.</text>
</comment>
<evidence type="ECO:0000256" key="10">
    <source>
        <dbReference type="ARBA" id="ARBA00023239"/>
    </source>
</evidence>
<evidence type="ECO:0000256" key="9">
    <source>
        <dbReference type="ARBA" id="ARBA00023211"/>
    </source>
</evidence>
<keyword evidence="5 11" id="KW-0479">Metal-binding</keyword>
<evidence type="ECO:0000259" key="13">
    <source>
        <dbReference type="PROSITE" id="PS51959"/>
    </source>
</evidence>
<reference evidence="14" key="1">
    <citation type="submission" date="2022-04" db="EMBL/GenBank/DDBJ databases">
        <authorList>
            <person name="Xu L."/>
            <person name="Lv Z."/>
        </authorList>
    </citation>
    <scope>NUCLEOTIDE SEQUENCE</scope>
    <source>
        <strain evidence="14">LV_2022a</strain>
    </source>
</reference>
<gene>
    <name evidence="14" type="ORF">MN116_002904</name>
</gene>
<dbReference type="GO" id="GO:0016829">
    <property type="term" value="F:lyase activity"/>
    <property type="evidence" value="ECO:0007669"/>
    <property type="project" value="UniProtKB-KW"/>
</dbReference>
<evidence type="ECO:0000256" key="8">
    <source>
        <dbReference type="ARBA" id="ARBA00022884"/>
    </source>
</evidence>
<comment type="subunit">
    <text evidence="3 11">Monomer.</text>
</comment>
<protein>
    <recommendedName>
        <fullName evidence="11">Uridylate-specific endoribonuclease</fullName>
        <ecNumber evidence="11">4.6.1.-</ecNumber>
    </recommendedName>
</protein>